<sequence length="158" mass="17989">MELLEEQDIMHNTEKGREVLNKGYAEYIQDGCAPELKGEDFKFKILETTKAYGFKIERKLLGLLSVENFSTKSRTTHNESLVAFNESLDEIQSRCLDATEKVRVVVRNNDQPMHRGKIFVLILRTSHIDSLVTFRVVLGVVGWSLDLCGSKRKAVTGR</sequence>
<proteinExistence type="predicted"/>
<gene>
    <name evidence="1" type="ORF">HAX54_027210</name>
</gene>
<accession>A0ABS8RKN8</accession>
<dbReference type="Proteomes" id="UP000823775">
    <property type="component" value="Unassembled WGS sequence"/>
</dbReference>
<organism evidence="1 2">
    <name type="scientific">Datura stramonium</name>
    <name type="common">Jimsonweed</name>
    <name type="synonym">Common thornapple</name>
    <dbReference type="NCBI Taxonomy" id="4076"/>
    <lineage>
        <taxon>Eukaryota</taxon>
        <taxon>Viridiplantae</taxon>
        <taxon>Streptophyta</taxon>
        <taxon>Embryophyta</taxon>
        <taxon>Tracheophyta</taxon>
        <taxon>Spermatophyta</taxon>
        <taxon>Magnoliopsida</taxon>
        <taxon>eudicotyledons</taxon>
        <taxon>Gunneridae</taxon>
        <taxon>Pentapetalae</taxon>
        <taxon>asterids</taxon>
        <taxon>lamiids</taxon>
        <taxon>Solanales</taxon>
        <taxon>Solanaceae</taxon>
        <taxon>Solanoideae</taxon>
        <taxon>Datureae</taxon>
        <taxon>Datura</taxon>
    </lineage>
</organism>
<reference evidence="1 2" key="1">
    <citation type="journal article" date="2021" name="BMC Genomics">
        <title>Datura genome reveals duplications of psychoactive alkaloid biosynthetic genes and high mutation rate following tissue culture.</title>
        <authorList>
            <person name="Rajewski A."/>
            <person name="Carter-House D."/>
            <person name="Stajich J."/>
            <person name="Litt A."/>
        </authorList>
    </citation>
    <scope>NUCLEOTIDE SEQUENCE [LARGE SCALE GENOMIC DNA]</scope>
    <source>
        <strain evidence="1">AR-01</strain>
    </source>
</reference>
<evidence type="ECO:0000313" key="1">
    <source>
        <dbReference type="EMBL" id="MCD7447346.1"/>
    </source>
</evidence>
<comment type="caution">
    <text evidence="1">The sequence shown here is derived from an EMBL/GenBank/DDBJ whole genome shotgun (WGS) entry which is preliminary data.</text>
</comment>
<protein>
    <submittedName>
        <fullName evidence="1">Uncharacterized protein</fullName>
    </submittedName>
</protein>
<dbReference type="EMBL" id="JACEIK010000033">
    <property type="protein sequence ID" value="MCD7447346.1"/>
    <property type="molecule type" value="Genomic_DNA"/>
</dbReference>
<name>A0ABS8RKN8_DATST</name>
<keyword evidence="2" id="KW-1185">Reference proteome</keyword>
<evidence type="ECO:0000313" key="2">
    <source>
        <dbReference type="Proteomes" id="UP000823775"/>
    </source>
</evidence>